<protein>
    <submittedName>
        <fullName evidence="4">Uncharacterized protein</fullName>
    </submittedName>
</protein>
<dbReference type="InterPro" id="IPR000266">
    <property type="entry name" value="Ribosomal_uS17"/>
</dbReference>
<evidence type="ECO:0000256" key="1">
    <source>
        <dbReference type="ARBA" id="ARBA00010254"/>
    </source>
</evidence>
<reference evidence="4 5" key="1">
    <citation type="submission" date="2019-03" db="EMBL/GenBank/DDBJ databases">
        <title>Draft genome sequence of Xylaria hypoxylon DSM 108379, a ubiquitous saprotrophic-parasitic fungi on hardwood.</title>
        <authorList>
            <person name="Buettner E."/>
            <person name="Leonhardt S."/>
            <person name="Gebauer A.M."/>
            <person name="Liers C."/>
            <person name="Hofrichter M."/>
            <person name="Kellner H."/>
        </authorList>
    </citation>
    <scope>NUCLEOTIDE SEQUENCE [LARGE SCALE GENOMIC DNA]</scope>
    <source>
        <strain evidence="4 5">DSM 108379</strain>
    </source>
</reference>
<dbReference type="GO" id="GO:0005840">
    <property type="term" value="C:ribosome"/>
    <property type="evidence" value="ECO:0007669"/>
    <property type="project" value="UniProtKB-KW"/>
</dbReference>
<dbReference type="OrthoDB" id="274752at2759"/>
<dbReference type="EMBL" id="SKBN01000233">
    <property type="protein sequence ID" value="TGJ80251.1"/>
    <property type="molecule type" value="Genomic_DNA"/>
</dbReference>
<keyword evidence="3" id="KW-0687">Ribonucleoprotein</keyword>
<gene>
    <name evidence="4" type="ORF">E0Z10_g8525</name>
</gene>
<proteinExistence type="inferred from homology"/>
<sequence>MTTEIAAGLRRAAKEMHGIVVSAGLMDKTVKVRLGGQSAPQYPMGWGSLIDSFNLDPTSTAMNYIIYNHGGIANPLPGKQWFKAPRYKLVHDPANSLRQGDVVAITPSWRESQHVRHVVKHIIAPYGPAIEERPAVPTMEGRAADLVAKRAAKDERRALNRWIGDGAAVAADADKLARETERVLARAGALPSSI</sequence>
<name>A0A4Z0YLC3_9PEZI</name>
<dbReference type="Gene3D" id="2.40.50.140">
    <property type="entry name" value="Nucleic acid-binding proteins"/>
    <property type="match status" value="1"/>
</dbReference>
<evidence type="ECO:0000256" key="3">
    <source>
        <dbReference type="ARBA" id="ARBA00023274"/>
    </source>
</evidence>
<comment type="similarity">
    <text evidence="1">Belongs to the universal ribosomal protein uS17 family.</text>
</comment>
<keyword evidence="5" id="KW-1185">Reference proteome</keyword>
<dbReference type="STRING" id="37992.A0A4Z0YLC3"/>
<dbReference type="GO" id="GO:0006412">
    <property type="term" value="P:translation"/>
    <property type="evidence" value="ECO:0007669"/>
    <property type="project" value="InterPro"/>
</dbReference>
<dbReference type="GO" id="GO:0003735">
    <property type="term" value="F:structural constituent of ribosome"/>
    <property type="evidence" value="ECO:0007669"/>
    <property type="project" value="InterPro"/>
</dbReference>
<dbReference type="Pfam" id="PF00366">
    <property type="entry name" value="Ribosomal_S17"/>
    <property type="match status" value="1"/>
</dbReference>
<accession>A0A4Z0YLC3</accession>
<evidence type="ECO:0000256" key="2">
    <source>
        <dbReference type="ARBA" id="ARBA00022980"/>
    </source>
</evidence>
<dbReference type="InterPro" id="IPR012340">
    <property type="entry name" value="NA-bd_OB-fold"/>
</dbReference>
<evidence type="ECO:0000313" key="5">
    <source>
        <dbReference type="Proteomes" id="UP000297716"/>
    </source>
</evidence>
<comment type="caution">
    <text evidence="4">The sequence shown here is derived from an EMBL/GenBank/DDBJ whole genome shotgun (WGS) entry which is preliminary data.</text>
</comment>
<dbReference type="Proteomes" id="UP000297716">
    <property type="component" value="Unassembled WGS sequence"/>
</dbReference>
<evidence type="ECO:0000313" key="4">
    <source>
        <dbReference type="EMBL" id="TGJ80251.1"/>
    </source>
</evidence>
<dbReference type="GO" id="GO:1990904">
    <property type="term" value="C:ribonucleoprotein complex"/>
    <property type="evidence" value="ECO:0007669"/>
    <property type="project" value="UniProtKB-KW"/>
</dbReference>
<organism evidence="4 5">
    <name type="scientific">Xylaria hypoxylon</name>
    <dbReference type="NCBI Taxonomy" id="37992"/>
    <lineage>
        <taxon>Eukaryota</taxon>
        <taxon>Fungi</taxon>
        <taxon>Dikarya</taxon>
        <taxon>Ascomycota</taxon>
        <taxon>Pezizomycotina</taxon>
        <taxon>Sordariomycetes</taxon>
        <taxon>Xylariomycetidae</taxon>
        <taxon>Xylariales</taxon>
        <taxon>Xylariaceae</taxon>
        <taxon>Xylaria</taxon>
    </lineage>
</organism>
<dbReference type="AlphaFoldDB" id="A0A4Z0YLC3"/>
<keyword evidence="2" id="KW-0689">Ribosomal protein</keyword>
<dbReference type="SUPFAM" id="SSF50249">
    <property type="entry name" value="Nucleic acid-binding proteins"/>
    <property type="match status" value="1"/>
</dbReference>